<feature type="compositionally biased region" description="Basic and acidic residues" evidence="2">
    <location>
        <begin position="124"/>
        <end position="133"/>
    </location>
</feature>
<dbReference type="HOGENOM" id="CLU_029723_0_0_1"/>
<evidence type="ECO:0000313" key="3">
    <source>
        <dbReference type="EMBL" id="KIM60366.1"/>
    </source>
</evidence>
<organism evidence="3 4">
    <name type="scientific">Scleroderma citrinum Foug A</name>
    <dbReference type="NCBI Taxonomy" id="1036808"/>
    <lineage>
        <taxon>Eukaryota</taxon>
        <taxon>Fungi</taxon>
        <taxon>Dikarya</taxon>
        <taxon>Basidiomycota</taxon>
        <taxon>Agaricomycotina</taxon>
        <taxon>Agaricomycetes</taxon>
        <taxon>Agaricomycetidae</taxon>
        <taxon>Boletales</taxon>
        <taxon>Sclerodermatineae</taxon>
        <taxon>Sclerodermataceae</taxon>
        <taxon>Scleroderma</taxon>
    </lineage>
</organism>
<feature type="compositionally biased region" description="Basic and acidic residues" evidence="2">
    <location>
        <begin position="209"/>
        <end position="237"/>
    </location>
</feature>
<feature type="region of interest" description="Disordered" evidence="2">
    <location>
        <begin position="313"/>
        <end position="372"/>
    </location>
</feature>
<gene>
    <name evidence="3" type="ORF">SCLCIDRAFT_26701</name>
</gene>
<reference evidence="3 4" key="1">
    <citation type="submission" date="2014-04" db="EMBL/GenBank/DDBJ databases">
        <authorList>
            <consortium name="DOE Joint Genome Institute"/>
            <person name="Kuo A."/>
            <person name="Kohler A."/>
            <person name="Nagy L.G."/>
            <person name="Floudas D."/>
            <person name="Copeland A."/>
            <person name="Barry K.W."/>
            <person name="Cichocki N."/>
            <person name="Veneault-Fourrey C."/>
            <person name="LaButti K."/>
            <person name="Lindquist E.A."/>
            <person name="Lipzen A."/>
            <person name="Lundell T."/>
            <person name="Morin E."/>
            <person name="Murat C."/>
            <person name="Sun H."/>
            <person name="Tunlid A."/>
            <person name="Henrissat B."/>
            <person name="Grigoriev I.V."/>
            <person name="Hibbett D.S."/>
            <person name="Martin F."/>
            <person name="Nordberg H.P."/>
            <person name="Cantor M.N."/>
            <person name="Hua S.X."/>
        </authorList>
    </citation>
    <scope>NUCLEOTIDE SEQUENCE [LARGE SCALE GENOMIC DNA]</scope>
    <source>
        <strain evidence="3 4">Foug A</strain>
    </source>
</reference>
<dbReference type="AlphaFoldDB" id="A0A0C3DWS0"/>
<feature type="compositionally biased region" description="Basic and acidic residues" evidence="2">
    <location>
        <begin position="580"/>
        <end position="589"/>
    </location>
</feature>
<keyword evidence="4" id="KW-1185">Reference proteome</keyword>
<feature type="coiled-coil region" evidence="1">
    <location>
        <begin position="455"/>
        <end position="482"/>
    </location>
</feature>
<dbReference type="EMBL" id="KN822063">
    <property type="protein sequence ID" value="KIM60366.1"/>
    <property type="molecule type" value="Genomic_DNA"/>
</dbReference>
<dbReference type="Proteomes" id="UP000053989">
    <property type="component" value="Unassembled WGS sequence"/>
</dbReference>
<evidence type="ECO:0000256" key="1">
    <source>
        <dbReference type="SAM" id="Coils"/>
    </source>
</evidence>
<dbReference type="STRING" id="1036808.A0A0C3DWS0"/>
<keyword evidence="1" id="KW-0175">Coiled coil</keyword>
<sequence>MSQQHATTSSPILTGEDHAEGVVAHAAKVITQYTNGLKQHNNLEYWNKTTQVVWDELQKVKLVVADLLVGFVMPIHLIAADAFMEINVEDHPWFKLREPLFPVPTTGSPPPVPKKKGKGKGKAKAVDTKKDMDGAVQGKDQVARPVVRGRSRSQAPSVGPAKKKGKERAVKIQVEGKINGVNDDKETGGGEVRGQSQTRQVGPSKKGKEKATSVEVEKERTKDVEQASKQKSSEETKSQQCSEKIASAEVPKHSDQTNTSFLAPVGFGPVRPEESCDRCRRAGKTCLVKKGMACLHCHNMKMKCTLTDKLHGKSQVQSEESQSSSHQPRSPSRVPSEVVPPVTPRPAKHRRSSSMNPTPGPSKVKAGADERSSRKIVEVYIDHPPWMPTSKSQDVSLAPTLAASMTDPPTTPSSVETSSMTNGDMLEDQVSCLKKDMVKMKEDTDQDILLLKHDNARMKVELEQNREELETLQALVEAIQEQQFSTTPALHDPSVPPPQSGPGHTIPSVPTSVHSSPPPALYYHGPMSPSIHALLAPHPPSPSPISPIQGLDTDEASSSVPVVLPPGPMDIINIPANNTDKPDDTPVMD</sequence>
<feature type="compositionally biased region" description="Low complexity" evidence="2">
    <location>
        <begin position="314"/>
        <end position="340"/>
    </location>
</feature>
<protein>
    <recommendedName>
        <fullName evidence="5">Zn(2)-C6 fungal-type domain-containing protein</fullName>
    </recommendedName>
</protein>
<feature type="region of interest" description="Disordered" evidence="2">
    <location>
        <begin position="104"/>
        <end position="275"/>
    </location>
</feature>
<feature type="region of interest" description="Disordered" evidence="2">
    <location>
        <begin position="487"/>
        <end position="521"/>
    </location>
</feature>
<name>A0A0C3DWS0_9AGAM</name>
<reference evidence="4" key="2">
    <citation type="submission" date="2015-01" db="EMBL/GenBank/DDBJ databases">
        <title>Evolutionary Origins and Diversification of the Mycorrhizal Mutualists.</title>
        <authorList>
            <consortium name="DOE Joint Genome Institute"/>
            <consortium name="Mycorrhizal Genomics Consortium"/>
            <person name="Kohler A."/>
            <person name="Kuo A."/>
            <person name="Nagy L.G."/>
            <person name="Floudas D."/>
            <person name="Copeland A."/>
            <person name="Barry K.W."/>
            <person name="Cichocki N."/>
            <person name="Veneault-Fourrey C."/>
            <person name="LaButti K."/>
            <person name="Lindquist E.A."/>
            <person name="Lipzen A."/>
            <person name="Lundell T."/>
            <person name="Morin E."/>
            <person name="Murat C."/>
            <person name="Riley R."/>
            <person name="Ohm R."/>
            <person name="Sun H."/>
            <person name="Tunlid A."/>
            <person name="Henrissat B."/>
            <person name="Grigoriev I.V."/>
            <person name="Hibbett D.S."/>
            <person name="Martin F."/>
        </authorList>
    </citation>
    <scope>NUCLEOTIDE SEQUENCE [LARGE SCALE GENOMIC DNA]</scope>
    <source>
        <strain evidence="4">Foug A</strain>
    </source>
</reference>
<feature type="compositionally biased region" description="Basic residues" evidence="2">
    <location>
        <begin position="113"/>
        <end position="123"/>
    </location>
</feature>
<accession>A0A0C3DWS0</accession>
<evidence type="ECO:0000313" key="4">
    <source>
        <dbReference type="Proteomes" id="UP000053989"/>
    </source>
</evidence>
<dbReference type="InParanoid" id="A0A0C3DWS0"/>
<feature type="region of interest" description="Disordered" evidence="2">
    <location>
        <begin position="533"/>
        <end position="589"/>
    </location>
</feature>
<evidence type="ECO:0000256" key="2">
    <source>
        <dbReference type="SAM" id="MobiDB-lite"/>
    </source>
</evidence>
<evidence type="ECO:0008006" key="5">
    <source>
        <dbReference type="Google" id="ProtNLM"/>
    </source>
</evidence>
<proteinExistence type="predicted"/>